<evidence type="ECO:0000313" key="1">
    <source>
        <dbReference type="EMBL" id="MBD2194180.1"/>
    </source>
</evidence>
<dbReference type="RefSeq" id="WP_190541535.1">
    <property type="nucleotide sequence ID" value="NZ_CAWPNO010000051.1"/>
</dbReference>
<reference evidence="1 2" key="1">
    <citation type="journal article" date="2020" name="ISME J.">
        <title>Comparative genomics reveals insights into cyanobacterial evolution and habitat adaptation.</title>
        <authorList>
            <person name="Chen M.Y."/>
            <person name="Teng W.K."/>
            <person name="Zhao L."/>
            <person name="Hu C.X."/>
            <person name="Zhou Y.K."/>
            <person name="Han B.P."/>
            <person name="Song L.R."/>
            <person name="Shu W.S."/>
        </authorList>
    </citation>
    <scope>NUCLEOTIDE SEQUENCE [LARGE SCALE GENOMIC DNA]</scope>
    <source>
        <strain evidence="1 2">FACHB-288</strain>
    </source>
</reference>
<gene>
    <name evidence="1" type="ORF">H6G24_01560</name>
</gene>
<dbReference type="EMBL" id="JACJQH010000002">
    <property type="protein sequence ID" value="MBD2194180.1"/>
    <property type="molecule type" value="Genomic_DNA"/>
</dbReference>
<sequence>MNKTRPITEREQKLIQLYANCRLGMTPQQFYSKWQVNYEMLALICSRSVSTVQRWFRRGHNYRSPLIVDLRHLALMDFLLEHFEDIPNELRNALCSLEKKKR</sequence>
<proteinExistence type="predicted"/>
<organism evidence="1 2">
    <name type="scientific">Calothrix parietina FACHB-288</name>
    <dbReference type="NCBI Taxonomy" id="2692896"/>
    <lineage>
        <taxon>Bacteria</taxon>
        <taxon>Bacillati</taxon>
        <taxon>Cyanobacteriota</taxon>
        <taxon>Cyanophyceae</taxon>
        <taxon>Nostocales</taxon>
        <taxon>Calotrichaceae</taxon>
        <taxon>Calothrix</taxon>
    </lineage>
</organism>
<protein>
    <submittedName>
        <fullName evidence="1">Helix-turn-helix domain-containing protein</fullName>
    </submittedName>
</protein>
<name>A0ABR8A2S8_9CYAN</name>
<comment type="caution">
    <text evidence="1">The sequence shown here is derived from an EMBL/GenBank/DDBJ whole genome shotgun (WGS) entry which is preliminary data.</text>
</comment>
<accession>A0ABR8A2S8</accession>
<evidence type="ECO:0000313" key="2">
    <source>
        <dbReference type="Proteomes" id="UP000658514"/>
    </source>
</evidence>
<keyword evidence="2" id="KW-1185">Reference proteome</keyword>
<dbReference type="Proteomes" id="UP000658514">
    <property type="component" value="Unassembled WGS sequence"/>
</dbReference>